<keyword evidence="4" id="KW-1185">Reference proteome</keyword>
<protein>
    <submittedName>
        <fullName evidence="3">Uncharacterized protein</fullName>
    </submittedName>
</protein>
<proteinExistence type="predicted"/>
<keyword evidence="2" id="KW-0472">Membrane</keyword>
<feature type="transmembrane region" description="Helical" evidence="2">
    <location>
        <begin position="6"/>
        <end position="22"/>
    </location>
</feature>
<dbReference type="HOGENOM" id="CLU_2224016_0_0_1"/>
<keyword evidence="2" id="KW-0812">Transmembrane</keyword>
<evidence type="ECO:0000313" key="3">
    <source>
        <dbReference type="EMBL" id="KGQ01187.1"/>
    </source>
</evidence>
<evidence type="ECO:0000313" key="4">
    <source>
        <dbReference type="Proteomes" id="UP000002059"/>
    </source>
</evidence>
<dbReference type="KEGG" id="pbl:PAAG_12132"/>
<sequence>MRMTFLTAYILSYITMLVRILGAKYKKGGHRRTTCSLIAINRHLNTKLLLSTDYRTDHTALHGGYRSSRKTFQLLPQLNKSDGQQSTWGPCKPNGIKGDSPIAHAG</sequence>
<evidence type="ECO:0000256" key="2">
    <source>
        <dbReference type="SAM" id="Phobius"/>
    </source>
</evidence>
<feature type="region of interest" description="Disordered" evidence="1">
    <location>
        <begin position="80"/>
        <end position="106"/>
    </location>
</feature>
<accession>A0A0A2V4D7</accession>
<organism evidence="3 4">
    <name type="scientific">Paracoccidioides lutzii (strain ATCC MYA-826 / Pb01)</name>
    <name type="common">Paracoccidioides brasiliensis</name>
    <dbReference type="NCBI Taxonomy" id="502779"/>
    <lineage>
        <taxon>Eukaryota</taxon>
        <taxon>Fungi</taxon>
        <taxon>Dikarya</taxon>
        <taxon>Ascomycota</taxon>
        <taxon>Pezizomycotina</taxon>
        <taxon>Eurotiomycetes</taxon>
        <taxon>Eurotiomycetidae</taxon>
        <taxon>Onygenales</taxon>
        <taxon>Ajellomycetaceae</taxon>
        <taxon>Paracoccidioides</taxon>
    </lineage>
</organism>
<dbReference type="EMBL" id="KN294007">
    <property type="protein sequence ID" value="KGQ01187.1"/>
    <property type="molecule type" value="Genomic_DNA"/>
</dbReference>
<keyword evidence="2" id="KW-1133">Transmembrane helix</keyword>
<reference evidence="3 4" key="1">
    <citation type="journal article" date="2011" name="PLoS Genet.">
        <title>Comparative genomic analysis of human fungal pathogens causing paracoccidioidomycosis.</title>
        <authorList>
            <person name="Desjardins C.A."/>
            <person name="Champion M.D."/>
            <person name="Holder J.W."/>
            <person name="Muszewska A."/>
            <person name="Goldberg J."/>
            <person name="Bailao A.M."/>
            <person name="Brigido M.M."/>
            <person name="Ferreira M.E."/>
            <person name="Garcia A.M."/>
            <person name="Grynberg M."/>
            <person name="Gujja S."/>
            <person name="Heiman D.I."/>
            <person name="Henn M.R."/>
            <person name="Kodira C.D."/>
            <person name="Leon-Narvaez H."/>
            <person name="Longo L.V."/>
            <person name="Ma L.J."/>
            <person name="Malavazi I."/>
            <person name="Matsuo A.L."/>
            <person name="Morais F.V."/>
            <person name="Pereira M."/>
            <person name="Rodriguez-Brito S."/>
            <person name="Sakthikumar S."/>
            <person name="Salem-Izacc S.M."/>
            <person name="Sykes S.M."/>
            <person name="Teixeira M.M."/>
            <person name="Vallejo M.C."/>
            <person name="Walter M.E."/>
            <person name="Yandava C."/>
            <person name="Young S."/>
            <person name="Zeng Q."/>
            <person name="Zucker J."/>
            <person name="Felipe M.S."/>
            <person name="Goldman G.H."/>
            <person name="Haas B.J."/>
            <person name="McEwen J.G."/>
            <person name="Nino-Vega G."/>
            <person name="Puccia R."/>
            <person name="San-Blas G."/>
            <person name="Soares C.M."/>
            <person name="Birren B.W."/>
            <person name="Cuomo C.A."/>
        </authorList>
    </citation>
    <scope>NUCLEOTIDE SEQUENCE [LARGE SCALE GENOMIC DNA]</scope>
    <source>
        <strain evidence="4">ATCC MYA-826 / Pb01</strain>
    </source>
</reference>
<dbReference type="RefSeq" id="XP_015702735.1">
    <property type="nucleotide sequence ID" value="XM_015847660.1"/>
</dbReference>
<dbReference type="VEuPathDB" id="FungiDB:PAAG_12132"/>
<dbReference type="OrthoDB" id="10546676at2759"/>
<name>A0A0A2V4D7_PARBA</name>
<dbReference type="AlphaFoldDB" id="A0A0A2V4D7"/>
<dbReference type="Proteomes" id="UP000002059">
    <property type="component" value="Partially assembled WGS sequence"/>
</dbReference>
<gene>
    <name evidence="3" type="ORF">PAAG_12132</name>
</gene>
<dbReference type="GeneID" id="26970888"/>
<evidence type="ECO:0000256" key="1">
    <source>
        <dbReference type="SAM" id="MobiDB-lite"/>
    </source>
</evidence>